<keyword evidence="2" id="KW-1185">Reference proteome</keyword>
<dbReference type="AlphaFoldDB" id="A0A0V0R7W2"/>
<accession>A0A0V0R7W2</accession>
<name>A0A0V0R7W2_PSEPJ</name>
<evidence type="ECO:0000313" key="2">
    <source>
        <dbReference type="Proteomes" id="UP000054937"/>
    </source>
</evidence>
<dbReference type="EMBL" id="LDAU01000025">
    <property type="protein sequence ID" value="KRX10589.1"/>
    <property type="molecule type" value="Genomic_DNA"/>
</dbReference>
<proteinExistence type="predicted"/>
<reference evidence="1 2" key="1">
    <citation type="journal article" date="2015" name="Sci. Rep.">
        <title>Genome of the facultative scuticociliatosis pathogen Pseudocohnilembus persalinus provides insight into its virulence through horizontal gene transfer.</title>
        <authorList>
            <person name="Xiong J."/>
            <person name="Wang G."/>
            <person name="Cheng J."/>
            <person name="Tian M."/>
            <person name="Pan X."/>
            <person name="Warren A."/>
            <person name="Jiang C."/>
            <person name="Yuan D."/>
            <person name="Miao W."/>
        </authorList>
    </citation>
    <scope>NUCLEOTIDE SEQUENCE [LARGE SCALE GENOMIC DNA]</scope>
    <source>
        <strain evidence="1">36N120E</strain>
    </source>
</reference>
<comment type="caution">
    <text evidence="1">The sequence shown here is derived from an EMBL/GenBank/DDBJ whole genome shotgun (WGS) entry which is preliminary data.</text>
</comment>
<dbReference type="Proteomes" id="UP000054937">
    <property type="component" value="Unassembled WGS sequence"/>
</dbReference>
<sequence length="101" mass="12366">MQQLSQVAIKNLKAKFNFSLIQKVPRYNFNIFYQQRNEMSSIKKQEHDKQLREHLKQRKKHDTQVHKIEIEPLKEIFDKHNLKDLSDQIEEDLLVWKHTNQ</sequence>
<protein>
    <submittedName>
        <fullName evidence="1">Uncharacterized protein</fullName>
    </submittedName>
</protein>
<gene>
    <name evidence="1" type="ORF">PPERSA_05409</name>
</gene>
<organism evidence="1 2">
    <name type="scientific">Pseudocohnilembus persalinus</name>
    <name type="common">Ciliate</name>
    <dbReference type="NCBI Taxonomy" id="266149"/>
    <lineage>
        <taxon>Eukaryota</taxon>
        <taxon>Sar</taxon>
        <taxon>Alveolata</taxon>
        <taxon>Ciliophora</taxon>
        <taxon>Intramacronucleata</taxon>
        <taxon>Oligohymenophorea</taxon>
        <taxon>Scuticociliatia</taxon>
        <taxon>Philasterida</taxon>
        <taxon>Pseudocohnilembidae</taxon>
        <taxon>Pseudocohnilembus</taxon>
    </lineage>
</organism>
<dbReference type="InParanoid" id="A0A0V0R7W2"/>
<evidence type="ECO:0000313" key="1">
    <source>
        <dbReference type="EMBL" id="KRX10589.1"/>
    </source>
</evidence>